<comment type="subcellular location">
    <subcellularLocation>
        <location evidence="1">Cell membrane</location>
        <topology evidence="1">Multi-pass membrane protein</topology>
    </subcellularLocation>
</comment>
<dbReference type="InterPro" id="IPR017039">
    <property type="entry name" value="Virul_fac_BrkB"/>
</dbReference>
<comment type="caution">
    <text evidence="7">The sequence shown here is derived from an EMBL/GenBank/DDBJ whole genome shotgun (WGS) entry which is preliminary data.</text>
</comment>
<gene>
    <name evidence="7" type="ORF">BCF53_103310</name>
</gene>
<organism evidence="7 8">
    <name type="scientific">Reinekea marinisedimentorum</name>
    <dbReference type="NCBI Taxonomy" id="230495"/>
    <lineage>
        <taxon>Bacteria</taxon>
        <taxon>Pseudomonadati</taxon>
        <taxon>Pseudomonadota</taxon>
        <taxon>Gammaproteobacteria</taxon>
        <taxon>Oceanospirillales</taxon>
        <taxon>Saccharospirillaceae</taxon>
        <taxon>Reinekea</taxon>
    </lineage>
</organism>
<dbReference type="Pfam" id="PF03631">
    <property type="entry name" value="Virul_fac_BrkB"/>
    <property type="match status" value="1"/>
</dbReference>
<feature type="transmembrane region" description="Helical" evidence="6">
    <location>
        <begin position="216"/>
        <end position="241"/>
    </location>
</feature>
<dbReference type="PANTHER" id="PTHR30213:SF0">
    <property type="entry name" value="UPF0761 MEMBRANE PROTEIN YIHY"/>
    <property type="match status" value="1"/>
</dbReference>
<accession>A0A4R3I8N8</accession>
<keyword evidence="2" id="KW-1003">Cell membrane</keyword>
<name>A0A4R3I8N8_9GAMM</name>
<keyword evidence="3 6" id="KW-0812">Transmembrane</keyword>
<reference evidence="7 8" key="1">
    <citation type="submission" date="2019-03" db="EMBL/GenBank/DDBJ databases">
        <title>Genomic Encyclopedia of Archaeal and Bacterial Type Strains, Phase II (KMG-II): from individual species to whole genera.</title>
        <authorList>
            <person name="Goeker M."/>
        </authorList>
    </citation>
    <scope>NUCLEOTIDE SEQUENCE [LARGE SCALE GENOMIC DNA]</scope>
    <source>
        <strain evidence="7 8">DSM 15388</strain>
    </source>
</reference>
<evidence type="ECO:0000256" key="5">
    <source>
        <dbReference type="ARBA" id="ARBA00023136"/>
    </source>
</evidence>
<evidence type="ECO:0000256" key="4">
    <source>
        <dbReference type="ARBA" id="ARBA00022989"/>
    </source>
</evidence>
<dbReference type="PANTHER" id="PTHR30213">
    <property type="entry name" value="INNER MEMBRANE PROTEIN YHJD"/>
    <property type="match status" value="1"/>
</dbReference>
<keyword evidence="4 6" id="KW-1133">Transmembrane helix</keyword>
<dbReference type="EMBL" id="SLZR01000003">
    <property type="protein sequence ID" value="TCS42642.1"/>
    <property type="molecule type" value="Genomic_DNA"/>
</dbReference>
<evidence type="ECO:0000256" key="1">
    <source>
        <dbReference type="ARBA" id="ARBA00004651"/>
    </source>
</evidence>
<feature type="transmembrane region" description="Helical" evidence="6">
    <location>
        <begin position="153"/>
        <end position="172"/>
    </location>
</feature>
<dbReference type="GO" id="GO:0005886">
    <property type="term" value="C:plasma membrane"/>
    <property type="evidence" value="ECO:0007669"/>
    <property type="project" value="UniProtKB-SubCell"/>
</dbReference>
<feature type="transmembrane region" description="Helical" evidence="6">
    <location>
        <begin position="184"/>
        <end position="204"/>
    </location>
</feature>
<dbReference type="AlphaFoldDB" id="A0A4R3I8N8"/>
<feature type="transmembrane region" description="Helical" evidence="6">
    <location>
        <begin position="78"/>
        <end position="103"/>
    </location>
</feature>
<feature type="transmembrane region" description="Helical" evidence="6">
    <location>
        <begin position="115"/>
        <end position="141"/>
    </location>
</feature>
<evidence type="ECO:0000313" key="8">
    <source>
        <dbReference type="Proteomes" id="UP000295793"/>
    </source>
</evidence>
<evidence type="ECO:0000256" key="2">
    <source>
        <dbReference type="ARBA" id="ARBA00022475"/>
    </source>
</evidence>
<keyword evidence="8" id="KW-1185">Reference proteome</keyword>
<keyword evidence="5 6" id="KW-0472">Membrane</keyword>
<sequence>MPMVNLIGQRASVLTLTTLFALVPIVSGVGLLLSQVPSFQVQISGMLDELLSYLIPNQAIVWRSYIATWSVEAENLKAISALMFFSSILFLVNRIDSSLYVVFQVEKHRGTLRWLHYLWVMPVLVGALTLLMTVIVLLQIALGTGLLKLLPGIHFTSIPIMWLLLVAVYQLASRGTVSIRVNMTVSILVTAAFYLLKVMFAWLYTSLPNWSLVYGMFSAIPLFLLWCQTAWSLLLYGALLLRWWSSARS</sequence>
<proteinExistence type="predicted"/>
<evidence type="ECO:0000313" key="7">
    <source>
        <dbReference type="EMBL" id="TCS42642.1"/>
    </source>
</evidence>
<dbReference type="Proteomes" id="UP000295793">
    <property type="component" value="Unassembled WGS sequence"/>
</dbReference>
<dbReference type="NCBIfam" id="TIGR00765">
    <property type="entry name" value="yihY_not_rbn"/>
    <property type="match status" value="1"/>
</dbReference>
<evidence type="ECO:0000256" key="3">
    <source>
        <dbReference type="ARBA" id="ARBA00022692"/>
    </source>
</evidence>
<protein>
    <submittedName>
        <fullName evidence="7">YihY family inner membrane protein</fullName>
    </submittedName>
</protein>
<evidence type="ECO:0000256" key="6">
    <source>
        <dbReference type="SAM" id="Phobius"/>
    </source>
</evidence>